<gene>
    <name evidence="1" type="ORF">BSQ44_08430</name>
</gene>
<protein>
    <submittedName>
        <fullName evidence="1">Uncharacterized protein</fullName>
    </submittedName>
</protein>
<dbReference type="EMBL" id="CP018171">
    <property type="protein sequence ID" value="APH71389.1"/>
    <property type="molecule type" value="Genomic_DNA"/>
</dbReference>
<evidence type="ECO:0000313" key="2">
    <source>
        <dbReference type="Proteomes" id="UP000182840"/>
    </source>
</evidence>
<reference evidence="2" key="1">
    <citation type="submission" date="2016-11" db="EMBL/GenBank/DDBJ databases">
        <title>Mesorhizobium oceanicum sp. nov., isolated from deep seawater in South China Sea.</title>
        <authorList>
            <person name="Fu G.-Y."/>
        </authorList>
    </citation>
    <scope>NUCLEOTIDE SEQUENCE [LARGE SCALE GENOMIC DNA]</scope>
    <source>
        <strain evidence="2">B7</strain>
    </source>
</reference>
<organism evidence="1 2">
    <name type="scientific">Aquibium oceanicum</name>
    <dbReference type="NCBI Taxonomy" id="1670800"/>
    <lineage>
        <taxon>Bacteria</taxon>
        <taxon>Pseudomonadati</taxon>
        <taxon>Pseudomonadota</taxon>
        <taxon>Alphaproteobacteria</taxon>
        <taxon>Hyphomicrobiales</taxon>
        <taxon>Phyllobacteriaceae</taxon>
        <taxon>Aquibium</taxon>
    </lineage>
</organism>
<dbReference type="KEGG" id="meso:BSQ44_08430"/>
<keyword evidence="2" id="KW-1185">Reference proteome</keyword>
<proteinExistence type="predicted"/>
<accession>A0A1L3SPQ2</accession>
<dbReference type="Proteomes" id="UP000182840">
    <property type="component" value="Chromosome"/>
</dbReference>
<name>A0A1L3SPQ2_9HYPH</name>
<evidence type="ECO:0000313" key="1">
    <source>
        <dbReference type="EMBL" id="APH71389.1"/>
    </source>
</evidence>
<sequence length="108" mass="11885">MVSGLLLILCSTGRSILVPCGYVFGFDFATISAQFSGLFQVAFGCGGLYRFGEFIPHLTDLFVGGTIDFQLSLRTGQTFHCNRRSRCWGAGFRTIAASSQKQRERRCG</sequence>
<dbReference type="AlphaFoldDB" id="A0A1L3SPQ2"/>